<dbReference type="Gene3D" id="3.30.465.10">
    <property type="match status" value="1"/>
</dbReference>
<dbReference type="SUPFAM" id="SSF56176">
    <property type="entry name" value="FAD-binding/transporter-associated domain-like"/>
    <property type="match status" value="1"/>
</dbReference>
<keyword evidence="2" id="KW-0677">Repeat</keyword>
<feature type="domain" description="CBS" evidence="5">
    <location>
        <begin position="127"/>
        <end position="184"/>
    </location>
</feature>
<dbReference type="PANTHER" id="PTHR22777">
    <property type="entry name" value="HEMOLYSIN-RELATED"/>
    <property type="match status" value="1"/>
</dbReference>
<keyword evidence="7" id="KW-1185">Reference proteome</keyword>
<organism evidence="6 7">
    <name type="scientific">Rhodovibrio sodomensis</name>
    <dbReference type="NCBI Taxonomy" id="1088"/>
    <lineage>
        <taxon>Bacteria</taxon>
        <taxon>Pseudomonadati</taxon>
        <taxon>Pseudomonadota</taxon>
        <taxon>Alphaproteobacteria</taxon>
        <taxon>Rhodospirillales</taxon>
        <taxon>Rhodovibrionaceae</taxon>
        <taxon>Rhodovibrio</taxon>
    </lineage>
</organism>
<dbReference type="PROSITE" id="PS51371">
    <property type="entry name" value="CBS"/>
    <property type="match status" value="2"/>
</dbReference>
<dbReference type="Pfam" id="PF00571">
    <property type="entry name" value="CBS"/>
    <property type="match status" value="2"/>
</dbReference>
<dbReference type="Pfam" id="PF03471">
    <property type="entry name" value="CorC_HlyC"/>
    <property type="match status" value="1"/>
</dbReference>
<evidence type="ECO:0000256" key="4">
    <source>
        <dbReference type="PROSITE-ProRule" id="PRU00703"/>
    </source>
</evidence>
<evidence type="ECO:0000256" key="1">
    <source>
        <dbReference type="ARBA" id="ARBA00006446"/>
    </source>
</evidence>
<dbReference type="InterPro" id="IPR044751">
    <property type="entry name" value="Ion_transp-like_CBS"/>
</dbReference>
<comment type="caution">
    <text evidence="6">The sequence shown here is derived from an EMBL/GenBank/DDBJ whole genome shotgun (WGS) entry which is preliminary data.</text>
</comment>
<comment type="similarity">
    <text evidence="1">Belongs to the UPF0053 family. Hemolysin C subfamily.</text>
</comment>
<evidence type="ECO:0000259" key="5">
    <source>
        <dbReference type="PROSITE" id="PS51371"/>
    </source>
</evidence>
<dbReference type="InterPro" id="IPR036318">
    <property type="entry name" value="FAD-bd_PCMH-like_sf"/>
</dbReference>
<dbReference type="Gene3D" id="3.10.580.10">
    <property type="entry name" value="CBS-domain"/>
    <property type="match status" value="1"/>
</dbReference>
<name>A0ABS1DI00_9PROT</name>
<dbReference type="EMBL" id="NRRL01000049">
    <property type="protein sequence ID" value="MBK1669469.1"/>
    <property type="molecule type" value="Genomic_DNA"/>
</dbReference>
<feature type="domain" description="CBS" evidence="5">
    <location>
        <begin position="63"/>
        <end position="122"/>
    </location>
</feature>
<dbReference type="InterPro" id="IPR000644">
    <property type="entry name" value="CBS_dom"/>
</dbReference>
<dbReference type="Proteomes" id="UP001296873">
    <property type="component" value="Unassembled WGS sequence"/>
</dbReference>
<accession>A0ABS1DI00</accession>
<dbReference type="InterPro" id="IPR005170">
    <property type="entry name" value="Transptr-assoc_dom"/>
</dbReference>
<protein>
    <submittedName>
        <fullName evidence="6">Magnesium/cobalt efflux protein</fullName>
    </submittedName>
</protein>
<dbReference type="InterPro" id="IPR016169">
    <property type="entry name" value="FAD-bd_PCMH_sub2"/>
</dbReference>
<dbReference type="SMART" id="SM00116">
    <property type="entry name" value="CBS"/>
    <property type="match status" value="2"/>
</dbReference>
<dbReference type="CDD" id="cd04590">
    <property type="entry name" value="CBS_pair_CorC_HlyC_assoc"/>
    <property type="match status" value="1"/>
</dbReference>
<evidence type="ECO:0000313" key="6">
    <source>
        <dbReference type="EMBL" id="MBK1669469.1"/>
    </source>
</evidence>
<dbReference type="PANTHER" id="PTHR22777:SF27">
    <property type="entry name" value="MAGNESIUM AND COBALT EFFLUX PROTEIN CORC"/>
    <property type="match status" value="1"/>
</dbReference>
<proteinExistence type="inferred from homology"/>
<gene>
    <name evidence="6" type="ORF">CKO28_15630</name>
</gene>
<evidence type="ECO:0000313" key="7">
    <source>
        <dbReference type="Proteomes" id="UP001296873"/>
    </source>
</evidence>
<keyword evidence="3 4" id="KW-0129">CBS domain</keyword>
<reference evidence="6 7" key="1">
    <citation type="journal article" date="2020" name="Microorganisms">
        <title>Osmotic Adaptation and Compatible Solute Biosynthesis of Phototrophic Bacteria as Revealed from Genome Analyses.</title>
        <authorList>
            <person name="Imhoff J.F."/>
            <person name="Rahn T."/>
            <person name="Kunzel S."/>
            <person name="Keller A."/>
            <person name="Neulinger S.C."/>
        </authorList>
    </citation>
    <scope>NUCLEOTIDE SEQUENCE [LARGE SCALE GENOMIC DNA]</scope>
    <source>
        <strain evidence="6 7">DSM 9895</strain>
    </source>
</reference>
<dbReference type="SMART" id="SM01091">
    <property type="entry name" value="CorC_HlyC"/>
    <property type="match status" value="1"/>
</dbReference>
<dbReference type="SUPFAM" id="SSF54631">
    <property type="entry name" value="CBS-domain pair"/>
    <property type="match status" value="1"/>
</dbReference>
<sequence>MGTWLRNLVRQRSSDHASLRSTIEEIIEESEREDQEGSAIGTHERVMLANILHLRHLTAYDVMVPRADIRAVHVDSSLDDLIDVMSQGGHSRLPVYRDSLDDVIGLVHIKDVLAHAKNTAAFKLSRITREVLFVAPSMPVLDLLLEMRLSRVHMALVVDEFGGIDGLITIEDLVEEIVGEIEDEHDVAEGPKLVARPDGSLVADARTPIEEFEEHAGAMLTDEEREEDIDTLGGLVFYIAGRVPGRGELIVHDSGVSFEVMEADPRRVKRLRVRNLPPWHAYSQDDGAAG</sequence>
<evidence type="ECO:0000256" key="2">
    <source>
        <dbReference type="ARBA" id="ARBA00022737"/>
    </source>
</evidence>
<evidence type="ECO:0000256" key="3">
    <source>
        <dbReference type="ARBA" id="ARBA00023122"/>
    </source>
</evidence>
<dbReference type="InterPro" id="IPR046342">
    <property type="entry name" value="CBS_dom_sf"/>
</dbReference>